<dbReference type="InterPro" id="IPR020550">
    <property type="entry name" value="Inositol_monophosphatase_CS"/>
</dbReference>
<dbReference type="Gene3D" id="3.30.540.10">
    <property type="entry name" value="Fructose-1,6-Bisphosphatase, subunit A, domain 1"/>
    <property type="match status" value="1"/>
</dbReference>
<comment type="catalytic activity">
    <reaction evidence="1 8">
        <text>a myo-inositol phosphate + H2O = myo-inositol + phosphate</text>
        <dbReference type="Rhea" id="RHEA:24056"/>
        <dbReference type="ChEBI" id="CHEBI:15377"/>
        <dbReference type="ChEBI" id="CHEBI:17268"/>
        <dbReference type="ChEBI" id="CHEBI:43474"/>
        <dbReference type="ChEBI" id="CHEBI:84139"/>
        <dbReference type="EC" id="3.1.3.25"/>
    </reaction>
</comment>
<dbReference type="GO" id="GO:0007165">
    <property type="term" value="P:signal transduction"/>
    <property type="evidence" value="ECO:0007669"/>
    <property type="project" value="TreeGrafter"/>
</dbReference>
<feature type="binding site" evidence="7">
    <location>
        <position position="221"/>
    </location>
    <ligand>
        <name>Mg(2+)</name>
        <dbReference type="ChEBI" id="CHEBI:18420"/>
        <label>1</label>
        <note>catalytic</note>
    </ligand>
</feature>
<feature type="binding site" evidence="7">
    <location>
        <position position="90"/>
    </location>
    <ligand>
        <name>Mg(2+)</name>
        <dbReference type="ChEBI" id="CHEBI:18420"/>
        <label>2</label>
    </ligand>
</feature>
<protein>
    <recommendedName>
        <fullName evidence="8">Inositol-1-monophosphatase</fullName>
        <ecNumber evidence="8">3.1.3.25</ecNumber>
    </recommendedName>
</protein>
<dbReference type="CDD" id="cd01639">
    <property type="entry name" value="IMPase"/>
    <property type="match status" value="1"/>
</dbReference>
<feature type="binding site" evidence="7">
    <location>
        <position position="71"/>
    </location>
    <ligand>
        <name>Mg(2+)</name>
        <dbReference type="ChEBI" id="CHEBI:18420"/>
        <label>1</label>
        <note>catalytic</note>
    </ligand>
</feature>
<evidence type="ECO:0000313" key="9">
    <source>
        <dbReference type="EMBL" id="AYG03856.1"/>
    </source>
</evidence>
<dbReference type="Pfam" id="PF00459">
    <property type="entry name" value="Inositol_P"/>
    <property type="match status" value="1"/>
</dbReference>
<evidence type="ECO:0000256" key="6">
    <source>
        <dbReference type="ARBA" id="ARBA00022842"/>
    </source>
</evidence>
<feature type="binding site" evidence="7">
    <location>
        <position position="91"/>
    </location>
    <ligand>
        <name>Mg(2+)</name>
        <dbReference type="ChEBI" id="CHEBI:18420"/>
        <label>1</label>
        <note>catalytic</note>
    </ligand>
</feature>
<evidence type="ECO:0000256" key="7">
    <source>
        <dbReference type="PIRSR" id="PIRSR600760-2"/>
    </source>
</evidence>
<dbReference type="KEGG" id="gry:D7I44_10125"/>
<proteinExistence type="inferred from homology"/>
<dbReference type="EC" id="3.1.3.25" evidence="8"/>
<keyword evidence="10" id="KW-1185">Reference proteome</keyword>
<gene>
    <name evidence="9" type="ORF">D7I44_10125</name>
</gene>
<reference evidence="9 10" key="1">
    <citation type="submission" date="2018-09" db="EMBL/GenBank/DDBJ databases">
        <title>Genome sequencing of strain 2DFW10M-5.</title>
        <authorList>
            <person name="Heo J."/>
            <person name="Kim S.-J."/>
            <person name="Kwon S.-W."/>
        </authorList>
    </citation>
    <scope>NUCLEOTIDE SEQUENCE [LARGE SCALE GENOMIC DNA]</scope>
    <source>
        <strain evidence="9 10">2DFW10M-5</strain>
    </source>
</reference>
<comment type="cofactor">
    <cofactor evidence="2 7 8">
        <name>Mg(2+)</name>
        <dbReference type="ChEBI" id="CHEBI:18420"/>
    </cofactor>
</comment>
<dbReference type="InterPro" id="IPR033942">
    <property type="entry name" value="IMPase"/>
</dbReference>
<dbReference type="GO" id="GO:0046854">
    <property type="term" value="P:phosphatidylinositol phosphate biosynthetic process"/>
    <property type="evidence" value="ECO:0007669"/>
    <property type="project" value="InterPro"/>
</dbReference>
<evidence type="ECO:0000256" key="2">
    <source>
        <dbReference type="ARBA" id="ARBA00001946"/>
    </source>
</evidence>
<dbReference type="InterPro" id="IPR020583">
    <property type="entry name" value="Inositol_monoP_metal-BS"/>
</dbReference>
<dbReference type="Gene3D" id="3.40.190.80">
    <property type="match status" value="1"/>
</dbReference>
<sequence>MTNANDELLEIARSTAVAAADLVRAKRTAGVAVAALKSSPVDVVTEADRESEDLIRSLLADARPGDGFLGEESGAGDASTTGVTWVVDPIDGTVNYLYDIPAYAVSIAAVEGGSDPAEWTALAGVVVNPVLGEVYAATRGGGAFLGRQRLQVQQGKQLATSLVATGFSYTAERRERQASALTRLIPLIRDIRRAGSAALDLCSVAAGRVDAYYERGLNPWDHAAGALIAAEAGAQVGGLHGAPAGSLFTLAAEPGLFAQLAPLLDEFGAAF</sequence>
<feature type="binding site" evidence="7">
    <location>
        <position position="88"/>
    </location>
    <ligand>
        <name>Mg(2+)</name>
        <dbReference type="ChEBI" id="CHEBI:18420"/>
        <label>1</label>
        <note>catalytic</note>
    </ligand>
</feature>
<dbReference type="GO" id="GO:0006020">
    <property type="term" value="P:inositol metabolic process"/>
    <property type="evidence" value="ECO:0007669"/>
    <property type="project" value="TreeGrafter"/>
</dbReference>
<evidence type="ECO:0000256" key="5">
    <source>
        <dbReference type="ARBA" id="ARBA00022801"/>
    </source>
</evidence>
<dbReference type="PANTHER" id="PTHR20854:SF4">
    <property type="entry name" value="INOSITOL-1-MONOPHOSPHATASE-RELATED"/>
    <property type="match status" value="1"/>
</dbReference>
<dbReference type="PROSITE" id="PS00629">
    <property type="entry name" value="IMP_1"/>
    <property type="match status" value="1"/>
</dbReference>
<keyword evidence="5 8" id="KW-0378">Hydrolase</keyword>
<dbReference type="GO" id="GO:0008934">
    <property type="term" value="F:inositol monophosphate 1-phosphatase activity"/>
    <property type="evidence" value="ECO:0007669"/>
    <property type="project" value="InterPro"/>
</dbReference>
<accession>A0A387BS73</accession>
<evidence type="ECO:0000256" key="3">
    <source>
        <dbReference type="ARBA" id="ARBA00009759"/>
    </source>
</evidence>
<dbReference type="PROSITE" id="PS00630">
    <property type="entry name" value="IMP_2"/>
    <property type="match status" value="1"/>
</dbReference>
<dbReference type="RefSeq" id="WP_120789388.1">
    <property type="nucleotide sequence ID" value="NZ_CP032624.1"/>
</dbReference>
<evidence type="ECO:0000256" key="8">
    <source>
        <dbReference type="RuleBase" id="RU364068"/>
    </source>
</evidence>
<dbReference type="EMBL" id="CP032624">
    <property type="protein sequence ID" value="AYG03856.1"/>
    <property type="molecule type" value="Genomic_DNA"/>
</dbReference>
<dbReference type="InterPro" id="IPR000760">
    <property type="entry name" value="Inositol_monophosphatase-like"/>
</dbReference>
<dbReference type="Proteomes" id="UP000275069">
    <property type="component" value="Chromosome"/>
</dbReference>
<evidence type="ECO:0000313" key="10">
    <source>
        <dbReference type="Proteomes" id="UP000275069"/>
    </source>
</evidence>
<dbReference type="OrthoDB" id="9772456at2"/>
<dbReference type="SUPFAM" id="SSF56655">
    <property type="entry name" value="Carbohydrate phosphatase"/>
    <property type="match status" value="1"/>
</dbReference>
<dbReference type="GO" id="GO:0046872">
    <property type="term" value="F:metal ion binding"/>
    <property type="evidence" value="ECO:0007669"/>
    <property type="project" value="UniProtKB-KW"/>
</dbReference>
<dbReference type="AlphaFoldDB" id="A0A387BS73"/>
<keyword evidence="6 7" id="KW-0460">Magnesium</keyword>
<organism evidence="9 10">
    <name type="scientific">Gryllotalpicola protaetiae</name>
    <dbReference type="NCBI Taxonomy" id="2419771"/>
    <lineage>
        <taxon>Bacteria</taxon>
        <taxon>Bacillati</taxon>
        <taxon>Actinomycetota</taxon>
        <taxon>Actinomycetes</taxon>
        <taxon>Micrococcales</taxon>
        <taxon>Microbacteriaceae</taxon>
        <taxon>Gryllotalpicola</taxon>
    </lineage>
</organism>
<evidence type="ECO:0000256" key="4">
    <source>
        <dbReference type="ARBA" id="ARBA00022723"/>
    </source>
</evidence>
<keyword evidence="4 7" id="KW-0479">Metal-binding</keyword>
<evidence type="ECO:0000256" key="1">
    <source>
        <dbReference type="ARBA" id="ARBA00001033"/>
    </source>
</evidence>
<name>A0A387BS73_9MICO</name>
<dbReference type="PANTHER" id="PTHR20854">
    <property type="entry name" value="INOSITOL MONOPHOSPHATASE"/>
    <property type="match status" value="1"/>
</dbReference>
<comment type="similarity">
    <text evidence="3 8">Belongs to the inositol monophosphatase superfamily.</text>
</comment>
<dbReference type="PRINTS" id="PR00377">
    <property type="entry name" value="IMPHPHTASES"/>
</dbReference>